<evidence type="ECO:0000259" key="9">
    <source>
        <dbReference type="Pfam" id="PF12949"/>
    </source>
</evidence>
<keyword evidence="5" id="KW-0472">Membrane</keyword>
<evidence type="ECO:0000256" key="7">
    <source>
        <dbReference type="SAM" id="MobiDB-lite"/>
    </source>
</evidence>
<dbReference type="EMBL" id="PUHQ01000117">
    <property type="protein sequence ID" value="KAG0655545.1"/>
    <property type="molecule type" value="Genomic_DNA"/>
</dbReference>
<evidence type="ECO:0000313" key="10">
    <source>
        <dbReference type="EMBL" id="KAG0655545.1"/>
    </source>
</evidence>
<evidence type="ECO:0000259" key="8">
    <source>
        <dbReference type="Pfam" id="PF09402"/>
    </source>
</evidence>
<reference evidence="10 11" key="1">
    <citation type="submission" date="2020-11" db="EMBL/GenBank/DDBJ databases">
        <title>Kefir isolates.</title>
        <authorList>
            <person name="Marcisauskas S."/>
            <person name="Kim Y."/>
            <person name="Blasche S."/>
        </authorList>
    </citation>
    <scope>NUCLEOTIDE SEQUENCE [LARGE SCALE GENOMIC DNA]</scope>
    <source>
        <strain evidence="10 11">KR</strain>
    </source>
</reference>
<feature type="region of interest" description="Disordered" evidence="7">
    <location>
        <begin position="841"/>
        <end position="870"/>
    </location>
</feature>
<dbReference type="GO" id="GO:0006334">
    <property type="term" value="P:nucleosome assembly"/>
    <property type="evidence" value="ECO:0007669"/>
    <property type="project" value="InterPro"/>
</dbReference>
<dbReference type="InterPro" id="IPR025856">
    <property type="entry name" value="HeH/LEM_domain"/>
</dbReference>
<dbReference type="GO" id="GO:0003677">
    <property type="term" value="F:DNA binding"/>
    <property type="evidence" value="ECO:0007669"/>
    <property type="project" value="InterPro"/>
</dbReference>
<dbReference type="Proteomes" id="UP000777482">
    <property type="component" value="Unassembled WGS sequence"/>
</dbReference>
<feature type="domain" description="HeH/LEM" evidence="9">
    <location>
        <begin position="18"/>
        <end position="48"/>
    </location>
</feature>
<feature type="domain" description="Man1/Src1-like C-terminal" evidence="8">
    <location>
        <begin position="487"/>
        <end position="834"/>
    </location>
</feature>
<gene>
    <name evidence="10" type="primary">SRC1</name>
    <name evidence="10" type="ORF">C6P46_000833</name>
</gene>
<dbReference type="GO" id="GO:0003682">
    <property type="term" value="F:chromatin binding"/>
    <property type="evidence" value="ECO:0007669"/>
    <property type="project" value="InterPro"/>
</dbReference>
<evidence type="ECO:0000256" key="1">
    <source>
        <dbReference type="ARBA" id="ARBA00004540"/>
    </source>
</evidence>
<dbReference type="GO" id="GO:0005637">
    <property type="term" value="C:nuclear inner membrane"/>
    <property type="evidence" value="ECO:0007669"/>
    <property type="project" value="UniProtKB-SubCell"/>
</dbReference>
<comment type="subcellular location">
    <subcellularLocation>
        <location evidence="1">Nucleus inner membrane</location>
    </subcellularLocation>
</comment>
<dbReference type="InterPro" id="IPR005819">
    <property type="entry name" value="H1/H5"/>
</dbReference>
<keyword evidence="11" id="KW-1185">Reference proteome</keyword>
<dbReference type="InterPro" id="IPR044780">
    <property type="entry name" value="Heh2/Src1"/>
</dbReference>
<dbReference type="Pfam" id="PF09402">
    <property type="entry name" value="MSC"/>
    <property type="match status" value="1"/>
</dbReference>
<keyword evidence="6" id="KW-0539">Nucleus</keyword>
<accession>A0A9P6VUM1</accession>
<dbReference type="GO" id="GO:0000786">
    <property type="term" value="C:nucleosome"/>
    <property type="evidence" value="ECO:0007669"/>
    <property type="project" value="InterPro"/>
</dbReference>
<dbReference type="PANTHER" id="PTHR47808">
    <property type="entry name" value="INNER NUCLEAR MEMBRANE PROTEIN HEH2-RELATED"/>
    <property type="match status" value="1"/>
</dbReference>
<dbReference type="GO" id="GO:0071763">
    <property type="term" value="P:nuclear membrane organization"/>
    <property type="evidence" value="ECO:0007669"/>
    <property type="project" value="TreeGrafter"/>
</dbReference>
<organism evidence="10 11">
    <name type="scientific">Rhodotorula mucilaginosa</name>
    <name type="common">Yeast</name>
    <name type="synonym">Rhodotorula rubra</name>
    <dbReference type="NCBI Taxonomy" id="5537"/>
    <lineage>
        <taxon>Eukaryota</taxon>
        <taxon>Fungi</taxon>
        <taxon>Dikarya</taxon>
        <taxon>Basidiomycota</taxon>
        <taxon>Pucciniomycotina</taxon>
        <taxon>Microbotryomycetes</taxon>
        <taxon>Sporidiobolales</taxon>
        <taxon>Sporidiobolaceae</taxon>
        <taxon>Rhodotorula</taxon>
    </lineage>
</organism>
<dbReference type="CDD" id="cd12935">
    <property type="entry name" value="LEM_like"/>
    <property type="match status" value="1"/>
</dbReference>
<dbReference type="GO" id="GO:0030527">
    <property type="term" value="F:structural constituent of chromatin"/>
    <property type="evidence" value="ECO:0007669"/>
    <property type="project" value="InterPro"/>
</dbReference>
<dbReference type="OrthoDB" id="5376590at2759"/>
<keyword evidence="2" id="KW-0597">Phosphoprotein</keyword>
<keyword evidence="4" id="KW-1133">Transmembrane helix</keyword>
<dbReference type="PRINTS" id="PR00624">
    <property type="entry name" value="HISTONEH5"/>
</dbReference>
<dbReference type="Pfam" id="PF12949">
    <property type="entry name" value="HeH"/>
    <property type="match status" value="1"/>
</dbReference>
<dbReference type="PANTHER" id="PTHR47808:SF2">
    <property type="entry name" value="LEM DOMAIN-CONTAINING PROTEIN 2"/>
    <property type="match status" value="1"/>
</dbReference>
<evidence type="ECO:0000256" key="3">
    <source>
        <dbReference type="ARBA" id="ARBA00022692"/>
    </source>
</evidence>
<proteinExistence type="predicted"/>
<sequence>MTTPPSYLLHDFDPRAVKVADLRGILLAHDVPYASNAKKSDLVAAFEKSIRPQAARLLADLQAVRASDHGVLDGESQGSSLRELDTDYERDGDLEADEDQARSRKKTKSRAAKSDARAVKGDKSKGKGKGKGKGKVVEQDDTTATDEDSADAAAAPPPKKRSRKAARPDPVDAMEVDEPVDLAYEEPVEYEAPLRDEYDTEDDEAPRVSSPKKRKATEGGPATPRLSEITAAARKGRVSVGAGGGDGNFSDYNPFQSGGEDTPMRDTKRRKSSLGPARQRDDLEQEHRLASRKSMPALAAHPPADRRSSSPKKRGSPAKNRQNDYAAEVPARPQEAREVEETSPAYEEEIEAGPEPEIEPERPQPASPPKASPSSAKRKSLAGRASLGNGTPVGVQYMVPTTKVKTTPPQFAELLKQREAASAGRVVGPAPRGRRSSSPVEVRGRRFEGRSSLSPEGVANQRAIVVMPDARPGFDWAGWSRLARWILLGLTIAYVLWWREEKLAAGFCDTGSRSNPLVASRRTSLAAAGLPELPPSVLRAADRLHLRPTCTPCPQHGHCRDGNFVGCTLDYVPRQSPLRLGGLLPIPPKCVPDTEKLMMVAMQASKASRLLRQRRGEVVCKGMERMRRKERNEEAWVFGLQAEALLTALRSENERAGRPFDEDVLEEVNRLALRDLESHGEVKVWRNGDEYWFATETAEMPMSCRLRLAAIRALKRHKAGLSTILALAAALVWARYKLRTRRSDAELVRHLVQVALRQLQQQERSHYADPVHVPFPHVVPSHMRDLILQDEHSPRRRAELWKRVEKIVEGNANVRVADVEQYGEEMRGWLWTGPSGRIEAGQVTSESPGKPQMVEGAKVYPSLMQSPAQG</sequence>
<evidence type="ECO:0000256" key="2">
    <source>
        <dbReference type="ARBA" id="ARBA00022553"/>
    </source>
</evidence>
<dbReference type="GO" id="GO:0034399">
    <property type="term" value="C:nuclear periphery"/>
    <property type="evidence" value="ECO:0007669"/>
    <property type="project" value="TreeGrafter"/>
</dbReference>
<evidence type="ECO:0000256" key="4">
    <source>
        <dbReference type="ARBA" id="ARBA00022989"/>
    </source>
</evidence>
<dbReference type="GO" id="GO:0005783">
    <property type="term" value="C:endoplasmic reticulum"/>
    <property type="evidence" value="ECO:0007669"/>
    <property type="project" value="TreeGrafter"/>
</dbReference>
<name>A0A9P6VUM1_RHOMI</name>
<dbReference type="InterPro" id="IPR018996">
    <property type="entry name" value="Man1/Src1-like_C"/>
</dbReference>
<feature type="compositionally biased region" description="Acidic residues" evidence="7">
    <location>
        <begin position="346"/>
        <end position="358"/>
    </location>
</feature>
<feature type="region of interest" description="Disordered" evidence="7">
    <location>
        <begin position="422"/>
        <end position="454"/>
    </location>
</feature>
<feature type="compositionally biased region" description="Acidic residues" evidence="7">
    <location>
        <begin position="172"/>
        <end position="189"/>
    </location>
</feature>
<feature type="compositionally biased region" description="Acidic residues" evidence="7">
    <location>
        <begin position="139"/>
        <end position="150"/>
    </location>
</feature>
<feature type="region of interest" description="Disordered" evidence="7">
    <location>
        <begin position="69"/>
        <end position="394"/>
    </location>
</feature>
<protein>
    <submittedName>
        <fullName evidence="10">Inner nuclear membrane protein enriched at telomere/subtelomere region</fullName>
    </submittedName>
</protein>
<evidence type="ECO:0000256" key="6">
    <source>
        <dbReference type="ARBA" id="ARBA00023242"/>
    </source>
</evidence>
<dbReference type="Gene3D" id="1.10.10.1180">
    <property type="entry name" value="MAN1, winged-helix domain"/>
    <property type="match status" value="1"/>
</dbReference>
<feature type="compositionally biased region" description="Basic and acidic residues" evidence="7">
    <location>
        <begin position="278"/>
        <end position="289"/>
    </location>
</feature>
<feature type="compositionally biased region" description="Basic and acidic residues" evidence="7">
    <location>
        <begin position="112"/>
        <end position="125"/>
    </location>
</feature>
<dbReference type="AlphaFoldDB" id="A0A9P6VUM1"/>
<evidence type="ECO:0000256" key="5">
    <source>
        <dbReference type="ARBA" id="ARBA00023136"/>
    </source>
</evidence>
<comment type="caution">
    <text evidence="10">The sequence shown here is derived from an EMBL/GenBank/DDBJ whole genome shotgun (WGS) entry which is preliminary data.</text>
</comment>
<dbReference type="InterPro" id="IPR041885">
    <property type="entry name" value="MAN1_winged_helix_dom"/>
</dbReference>
<evidence type="ECO:0000313" key="11">
    <source>
        <dbReference type="Proteomes" id="UP000777482"/>
    </source>
</evidence>
<keyword evidence="3" id="KW-0812">Transmembrane</keyword>
<feature type="compositionally biased region" description="Basic and acidic residues" evidence="7">
    <location>
        <begin position="82"/>
        <end position="93"/>
    </location>
</feature>